<dbReference type="EMBL" id="AP014957">
    <property type="protein sequence ID" value="BAS71929.1"/>
    <property type="molecule type" value="Genomic_DNA"/>
</dbReference>
<reference evidence="1 2" key="3">
    <citation type="journal article" date="2013" name="Rice">
        <title>Improvement of the Oryza sativa Nipponbare reference genome using next generation sequence and optical map data.</title>
        <authorList>
            <person name="Kawahara Y."/>
            <person name="de la Bastide M."/>
            <person name="Hamilton J.P."/>
            <person name="Kanamori H."/>
            <person name="McCombie W.R."/>
            <person name="Ouyang S."/>
            <person name="Schwartz D.C."/>
            <person name="Tanaka T."/>
            <person name="Wu J."/>
            <person name="Zhou S."/>
            <person name="Childs K.L."/>
            <person name="Davidson R.M."/>
            <person name="Lin H."/>
            <person name="Quesada-Ocampo L."/>
            <person name="Vaillancourt B."/>
            <person name="Sakai H."/>
            <person name="Lee S.S."/>
            <person name="Kim J."/>
            <person name="Numa H."/>
            <person name="Itoh T."/>
            <person name="Buell C.R."/>
            <person name="Matsumoto T."/>
        </authorList>
    </citation>
    <scope>NUCLEOTIDE SEQUENCE [LARGE SCALE GENOMIC DNA]</scope>
    <source>
        <strain evidence="2">cv. Nipponbare</strain>
    </source>
</reference>
<dbReference type="PaxDb" id="39947-A0A0N7KCW2"/>
<organism evidence="1 2">
    <name type="scientific">Oryza sativa subsp. japonica</name>
    <name type="common">Rice</name>
    <dbReference type="NCBI Taxonomy" id="39947"/>
    <lineage>
        <taxon>Eukaryota</taxon>
        <taxon>Viridiplantae</taxon>
        <taxon>Streptophyta</taxon>
        <taxon>Embryophyta</taxon>
        <taxon>Tracheophyta</taxon>
        <taxon>Spermatophyta</taxon>
        <taxon>Magnoliopsida</taxon>
        <taxon>Liliopsida</taxon>
        <taxon>Poales</taxon>
        <taxon>Poaceae</taxon>
        <taxon>BOP clade</taxon>
        <taxon>Oryzoideae</taxon>
        <taxon>Oryzeae</taxon>
        <taxon>Oryzinae</taxon>
        <taxon>Oryza</taxon>
        <taxon>Oryza sativa</taxon>
    </lineage>
</organism>
<accession>A0A0N7KCW2</accession>
<sequence>MGLCDGAGLGCSAMRRQEAGRGHAVVSGRLPLLSMANATCLLSLPPQRYGNMEKTKLFEACTEPEAPLVSKRGGQVIHIYFNGQR</sequence>
<reference evidence="2" key="1">
    <citation type="journal article" date="2005" name="Nature">
        <title>The map-based sequence of the rice genome.</title>
        <authorList>
            <consortium name="International rice genome sequencing project (IRGSP)"/>
            <person name="Matsumoto T."/>
            <person name="Wu J."/>
            <person name="Kanamori H."/>
            <person name="Katayose Y."/>
            <person name="Fujisawa M."/>
            <person name="Namiki N."/>
            <person name="Mizuno H."/>
            <person name="Yamamoto K."/>
            <person name="Antonio B.A."/>
            <person name="Baba T."/>
            <person name="Sakata K."/>
            <person name="Nagamura Y."/>
            <person name="Aoki H."/>
            <person name="Arikawa K."/>
            <person name="Arita K."/>
            <person name="Bito T."/>
            <person name="Chiden Y."/>
            <person name="Fujitsuka N."/>
            <person name="Fukunaka R."/>
            <person name="Hamada M."/>
            <person name="Harada C."/>
            <person name="Hayashi A."/>
            <person name="Hijishita S."/>
            <person name="Honda M."/>
            <person name="Hosokawa S."/>
            <person name="Ichikawa Y."/>
            <person name="Idonuma A."/>
            <person name="Iijima M."/>
            <person name="Ikeda M."/>
            <person name="Ikeno M."/>
            <person name="Ito K."/>
            <person name="Ito S."/>
            <person name="Ito T."/>
            <person name="Ito Y."/>
            <person name="Ito Y."/>
            <person name="Iwabuchi A."/>
            <person name="Kamiya K."/>
            <person name="Karasawa W."/>
            <person name="Kurita K."/>
            <person name="Katagiri S."/>
            <person name="Kikuta A."/>
            <person name="Kobayashi H."/>
            <person name="Kobayashi N."/>
            <person name="Machita K."/>
            <person name="Maehara T."/>
            <person name="Masukawa M."/>
            <person name="Mizubayashi T."/>
            <person name="Mukai Y."/>
            <person name="Nagasaki H."/>
            <person name="Nagata Y."/>
            <person name="Naito S."/>
            <person name="Nakashima M."/>
            <person name="Nakama Y."/>
            <person name="Nakamichi Y."/>
            <person name="Nakamura M."/>
            <person name="Meguro A."/>
            <person name="Negishi M."/>
            <person name="Ohta I."/>
            <person name="Ohta T."/>
            <person name="Okamoto M."/>
            <person name="Ono N."/>
            <person name="Saji S."/>
            <person name="Sakaguchi M."/>
            <person name="Sakai K."/>
            <person name="Shibata M."/>
            <person name="Shimokawa T."/>
            <person name="Song J."/>
            <person name="Takazaki Y."/>
            <person name="Terasawa K."/>
            <person name="Tsugane M."/>
            <person name="Tsuji K."/>
            <person name="Ueda S."/>
            <person name="Waki K."/>
            <person name="Yamagata H."/>
            <person name="Yamamoto M."/>
            <person name="Yamamoto S."/>
            <person name="Yamane H."/>
            <person name="Yoshiki S."/>
            <person name="Yoshihara R."/>
            <person name="Yukawa K."/>
            <person name="Zhong H."/>
            <person name="Yano M."/>
            <person name="Yuan Q."/>
            <person name="Ouyang S."/>
            <person name="Liu J."/>
            <person name="Jones K.M."/>
            <person name="Gansberger K."/>
            <person name="Moffat K."/>
            <person name="Hill J."/>
            <person name="Bera J."/>
            <person name="Fadrosh D."/>
            <person name="Jin S."/>
            <person name="Johri S."/>
            <person name="Kim M."/>
            <person name="Overton L."/>
            <person name="Reardon M."/>
            <person name="Tsitrin T."/>
            <person name="Vuong H."/>
            <person name="Weaver B."/>
            <person name="Ciecko A."/>
            <person name="Tallon L."/>
            <person name="Jackson J."/>
            <person name="Pai G."/>
            <person name="Aken S.V."/>
            <person name="Utterback T."/>
            <person name="Reidmuller S."/>
            <person name="Feldblyum T."/>
            <person name="Hsiao J."/>
            <person name="Zismann V."/>
            <person name="Iobst S."/>
            <person name="de Vazeille A.R."/>
            <person name="Buell C.R."/>
            <person name="Ying K."/>
            <person name="Li Y."/>
            <person name="Lu T."/>
            <person name="Huang Y."/>
            <person name="Zhao Q."/>
            <person name="Feng Q."/>
            <person name="Zhang L."/>
            <person name="Zhu J."/>
            <person name="Weng Q."/>
            <person name="Mu J."/>
            <person name="Lu Y."/>
            <person name="Fan D."/>
            <person name="Liu Y."/>
            <person name="Guan J."/>
            <person name="Zhang Y."/>
            <person name="Yu S."/>
            <person name="Liu X."/>
            <person name="Zhang Y."/>
            <person name="Hong G."/>
            <person name="Han B."/>
            <person name="Choisne N."/>
            <person name="Demange N."/>
            <person name="Orjeda G."/>
            <person name="Samain S."/>
            <person name="Cattolico L."/>
            <person name="Pelletier E."/>
            <person name="Couloux A."/>
            <person name="Segurens B."/>
            <person name="Wincker P."/>
            <person name="D'Hont A."/>
            <person name="Scarpelli C."/>
            <person name="Weissenbach J."/>
            <person name="Salanoubat M."/>
            <person name="Quetier F."/>
            <person name="Yu Y."/>
            <person name="Kim H.R."/>
            <person name="Rambo T."/>
            <person name="Currie J."/>
            <person name="Collura K."/>
            <person name="Luo M."/>
            <person name="Yang T."/>
            <person name="Ammiraju J.S.S."/>
            <person name="Engler F."/>
            <person name="Soderlund C."/>
            <person name="Wing R.A."/>
            <person name="Palmer L.E."/>
            <person name="de la Bastide M."/>
            <person name="Spiegel L."/>
            <person name="Nascimento L."/>
            <person name="Zutavern T."/>
            <person name="O'Shaughnessy A."/>
            <person name="Dike S."/>
            <person name="Dedhia N."/>
            <person name="Preston R."/>
            <person name="Balija V."/>
            <person name="McCombie W.R."/>
            <person name="Chow T."/>
            <person name="Chen H."/>
            <person name="Chung M."/>
            <person name="Chen C."/>
            <person name="Shaw J."/>
            <person name="Wu H."/>
            <person name="Hsiao K."/>
            <person name="Chao Y."/>
            <person name="Chu M."/>
            <person name="Cheng C."/>
            <person name="Hour A."/>
            <person name="Lee P."/>
            <person name="Lin S."/>
            <person name="Lin Y."/>
            <person name="Liou J."/>
            <person name="Liu S."/>
            <person name="Hsing Y."/>
            <person name="Raghuvanshi S."/>
            <person name="Mohanty A."/>
            <person name="Bharti A.K."/>
            <person name="Gaur A."/>
            <person name="Gupta V."/>
            <person name="Kumar D."/>
            <person name="Ravi V."/>
            <person name="Vij S."/>
            <person name="Kapur A."/>
            <person name="Khurana P."/>
            <person name="Khurana P."/>
            <person name="Khurana J.P."/>
            <person name="Tyagi A.K."/>
            <person name="Gaikwad K."/>
            <person name="Singh A."/>
            <person name="Dalal V."/>
            <person name="Srivastava S."/>
            <person name="Dixit A."/>
            <person name="Pal A.K."/>
            <person name="Ghazi I.A."/>
            <person name="Yadav M."/>
            <person name="Pandit A."/>
            <person name="Bhargava A."/>
            <person name="Sureshbabu K."/>
            <person name="Batra K."/>
            <person name="Sharma T.R."/>
            <person name="Mohapatra T."/>
            <person name="Singh N.K."/>
            <person name="Messing J."/>
            <person name="Nelson A.B."/>
            <person name="Fuks G."/>
            <person name="Kavchok S."/>
            <person name="Keizer G."/>
            <person name="Linton E."/>
            <person name="Llaca V."/>
            <person name="Song R."/>
            <person name="Tanyolac B."/>
            <person name="Young S."/>
            <person name="Ho-Il K."/>
            <person name="Hahn J.H."/>
            <person name="Sangsakoo G."/>
            <person name="Vanavichit A."/>
            <person name="de Mattos Luiz.A.T."/>
            <person name="Zimmer P.D."/>
            <person name="Malone G."/>
            <person name="Dellagostin O."/>
            <person name="de Oliveira A.C."/>
            <person name="Bevan M."/>
            <person name="Bancroft I."/>
            <person name="Minx P."/>
            <person name="Cordum H."/>
            <person name="Wilson R."/>
            <person name="Cheng Z."/>
            <person name="Jin W."/>
            <person name="Jiang J."/>
            <person name="Leong S.A."/>
            <person name="Iwama H."/>
            <person name="Gojobori T."/>
            <person name="Itoh T."/>
            <person name="Niimura Y."/>
            <person name="Fujii Y."/>
            <person name="Habara T."/>
            <person name="Sakai H."/>
            <person name="Sato Y."/>
            <person name="Wilson G."/>
            <person name="Kumar K."/>
            <person name="McCouch S."/>
            <person name="Juretic N."/>
            <person name="Hoen D."/>
            <person name="Wright S."/>
            <person name="Bruskiewich R."/>
            <person name="Bureau T."/>
            <person name="Miyao A."/>
            <person name="Hirochika H."/>
            <person name="Nishikawa T."/>
            <person name="Kadowaki K."/>
            <person name="Sugiura M."/>
            <person name="Burr B."/>
            <person name="Sasaki T."/>
        </authorList>
    </citation>
    <scope>NUCLEOTIDE SEQUENCE [LARGE SCALE GENOMIC DNA]</scope>
    <source>
        <strain evidence="2">cv. Nipponbare</strain>
    </source>
</reference>
<dbReference type="Proteomes" id="UP000059680">
    <property type="component" value="Chromosome 1"/>
</dbReference>
<proteinExistence type="predicted"/>
<evidence type="ECO:0000313" key="2">
    <source>
        <dbReference type="Proteomes" id="UP000059680"/>
    </source>
</evidence>
<keyword evidence="2" id="KW-1185">Reference proteome</keyword>
<name>A0A0N7KCW2_ORYSJ</name>
<evidence type="ECO:0000313" key="1">
    <source>
        <dbReference type="EMBL" id="BAS71929.1"/>
    </source>
</evidence>
<gene>
    <name evidence="1" type="ordered locus">Os01g0333432</name>
    <name evidence="1" type="ORF">OSNPB_010333432</name>
</gene>
<protein>
    <submittedName>
        <fullName evidence="1">Os01g0333432 protein</fullName>
    </submittedName>
</protein>
<dbReference type="AlphaFoldDB" id="A0A0N7KCW2"/>
<dbReference type="InParanoid" id="A0A0N7KCW2"/>
<reference evidence="1 2" key="2">
    <citation type="journal article" date="2013" name="Plant Cell Physiol.">
        <title>Rice Annotation Project Database (RAP-DB): an integrative and interactive database for rice genomics.</title>
        <authorList>
            <person name="Sakai H."/>
            <person name="Lee S.S."/>
            <person name="Tanaka T."/>
            <person name="Numa H."/>
            <person name="Kim J."/>
            <person name="Kawahara Y."/>
            <person name="Wakimoto H."/>
            <person name="Yang C.C."/>
            <person name="Iwamoto M."/>
            <person name="Abe T."/>
            <person name="Yamada Y."/>
            <person name="Muto A."/>
            <person name="Inokuchi H."/>
            <person name="Ikemura T."/>
            <person name="Matsumoto T."/>
            <person name="Sasaki T."/>
            <person name="Itoh T."/>
        </authorList>
    </citation>
    <scope>NUCLEOTIDE SEQUENCE [LARGE SCALE GENOMIC DNA]</scope>
    <source>
        <strain evidence="2">cv. Nipponbare</strain>
    </source>
</reference>